<evidence type="ECO:0000313" key="10">
    <source>
        <dbReference type="Proteomes" id="UP001595722"/>
    </source>
</evidence>
<dbReference type="Pfam" id="PF01494">
    <property type="entry name" value="FAD_binding_3"/>
    <property type="match status" value="1"/>
</dbReference>
<gene>
    <name evidence="9" type="primary">ubiM</name>
    <name evidence="9" type="ORF">ACFOMG_04645</name>
</gene>
<dbReference type="InterPro" id="IPR002938">
    <property type="entry name" value="FAD-bd"/>
</dbReference>
<keyword evidence="10" id="KW-1185">Reference proteome</keyword>
<dbReference type="InterPro" id="IPR010971">
    <property type="entry name" value="UbiH/COQ6"/>
</dbReference>
<sequence>MTQIPTTAPAALYSDIAIIGAGPAGLSLALCLAGSGLNITLIDQQSRASIAEPAMDGRDIAMNHESRAILQQLGVWQRFPADQVHPLKDAQVVDGDSPYALHFERNDDADAPLGYLVANHRIRAALYQQLQQHDTIQLLTETRVTAVHSNAADGVVELQTPQGPASLRASLIVAADSRFSAARRMMGISARMKDYGRVMMVCNMEHQHDHQHTARECFFYGRTCAILPLGPKQSSIVITTPASRAQELQNLDAEIFAREAEAMIGYRLGKMTLISERYSYPLVGVMSQRFVGRRFALVGDAAVGMHPVTAHGYNLGLRSADTLAGLIIKAHQQGKDIASRSLLLQYEMQHKLLSQPVYEGTNLVVRLFTNDNPLAKVARKAALRIGNNLKPFKQQVTRRLIQQR</sequence>
<evidence type="ECO:0000313" key="9">
    <source>
        <dbReference type="EMBL" id="MFC3679399.1"/>
    </source>
</evidence>
<dbReference type="SUPFAM" id="SSF51905">
    <property type="entry name" value="FAD/NAD(P)-binding domain"/>
    <property type="match status" value="1"/>
</dbReference>
<dbReference type="PANTHER" id="PTHR43876:SF25">
    <property type="entry name" value="MONOOXYGENASE NMA2164"/>
    <property type="match status" value="1"/>
</dbReference>
<dbReference type="RefSeq" id="WP_376865088.1">
    <property type="nucleotide sequence ID" value="NZ_JBHRYB010000005.1"/>
</dbReference>
<keyword evidence="5" id="KW-0274">FAD</keyword>
<dbReference type="PRINTS" id="PR00420">
    <property type="entry name" value="RNGMNOXGNASE"/>
</dbReference>
<evidence type="ECO:0000256" key="1">
    <source>
        <dbReference type="ARBA" id="ARBA00001974"/>
    </source>
</evidence>
<dbReference type="InterPro" id="IPR036188">
    <property type="entry name" value="FAD/NAD-bd_sf"/>
</dbReference>
<feature type="domain" description="FAD-binding" evidence="8">
    <location>
        <begin position="15"/>
        <end position="355"/>
    </location>
</feature>
<keyword evidence="6" id="KW-0560">Oxidoreductase</keyword>
<protein>
    <submittedName>
        <fullName evidence="9">5-demethoxyubiquinol-8 5-hydroxylase UbiM</fullName>
    </submittedName>
</protein>
<evidence type="ECO:0000259" key="8">
    <source>
        <dbReference type="Pfam" id="PF01494"/>
    </source>
</evidence>
<evidence type="ECO:0000256" key="6">
    <source>
        <dbReference type="ARBA" id="ARBA00023002"/>
    </source>
</evidence>
<evidence type="ECO:0000256" key="5">
    <source>
        <dbReference type="ARBA" id="ARBA00022827"/>
    </source>
</evidence>
<evidence type="ECO:0000256" key="4">
    <source>
        <dbReference type="ARBA" id="ARBA00022630"/>
    </source>
</evidence>
<comment type="caution">
    <text evidence="9">The sequence shown here is derived from an EMBL/GenBank/DDBJ whole genome shotgun (WGS) entry which is preliminary data.</text>
</comment>
<dbReference type="PANTHER" id="PTHR43876">
    <property type="entry name" value="UBIQUINONE BIOSYNTHESIS MONOOXYGENASE COQ6, MITOCHONDRIAL"/>
    <property type="match status" value="1"/>
</dbReference>
<comment type="cofactor">
    <cofactor evidence="1">
        <name>FAD</name>
        <dbReference type="ChEBI" id="CHEBI:57692"/>
    </cofactor>
</comment>
<reference evidence="10" key="1">
    <citation type="journal article" date="2019" name="Int. J. Syst. Evol. Microbiol.">
        <title>The Global Catalogue of Microorganisms (GCM) 10K type strain sequencing project: providing services to taxonomists for standard genome sequencing and annotation.</title>
        <authorList>
            <consortium name="The Broad Institute Genomics Platform"/>
            <consortium name="The Broad Institute Genome Sequencing Center for Infectious Disease"/>
            <person name="Wu L."/>
            <person name="Ma J."/>
        </authorList>
    </citation>
    <scope>NUCLEOTIDE SEQUENCE [LARGE SCALE GENOMIC DNA]</scope>
    <source>
        <strain evidence="10">KCTC 42424</strain>
    </source>
</reference>
<evidence type="ECO:0000256" key="7">
    <source>
        <dbReference type="ARBA" id="ARBA00023033"/>
    </source>
</evidence>
<dbReference type="NCBIfam" id="NF006593">
    <property type="entry name" value="PRK09126.1"/>
    <property type="match status" value="1"/>
</dbReference>
<dbReference type="NCBIfam" id="TIGR01988">
    <property type="entry name" value="Ubi-OHases"/>
    <property type="match status" value="1"/>
</dbReference>
<dbReference type="Proteomes" id="UP001595722">
    <property type="component" value="Unassembled WGS sequence"/>
</dbReference>
<dbReference type="EMBL" id="JBHRYB010000005">
    <property type="protein sequence ID" value="MFC3679399.1"/>
    <property type="molecule type" value="Genomic_DNA"/>
</dbReference>
<dbReference type="InterPro" id="IPR051205">
    <property type="entry name" value="UbiH/COQ6_monooxygenase"/>
</dbReference>
<name>A0ABV7VQC9_9GAMM</name>
<evidence type="ECO:0000256" key="2">
    <source>
        <dbReference type="ARBA" id="ARBA00004749"/>
    </source>
</evidence>
<comment type="pathway">
    <text evidence="2">Cofactor biosynthesis; ubiquinone biosynthesis.</text>
</comment>
<keyword evidence="7" id="KW-0503">Monooxygenase</keyword>
<keyword evidence="4" id="KW-0285">Flavoprotein</keyword>
<dbReference type="Gene3D" id="3.50.50.60">
    <property type="entry name" value="FAD/NAD(P)-binding domain"/>
    <property type="match status" value="2"/>
</dbReference>
<evidence type="ECO:0000256" key="3">
    <source>
        <dbReference type="ARBA" id="ARBA00005349"/>
    </source>
</evidence>
<organism evidence="9 10">
    <name type="scientific">Bacterioplanoides pacificum</name>
    <dbReference type="NCBI Taxonomy" id="1171596"/>
    <lineage>
        <taxon>Bacteria</taxon>
        <taxon>Pseudomonadati</taxon>
        <taxon>Pseudomonadota</taxon>
        <taxon>Gammaproteobacteria</taxon>
        <taxon>Oceanospirillales</taxon>
        <taxon>Oceanospirillaceae</taxon>
        <taxon>Bacterioplanoides</taxon>
    </lineage>
</organism>
<accession>A0ABV7VQC9</accession>
<proteinExistence type="inferred from homology"/>
<comment type="similarity">
    <text evidence="3">Belongs to the UbiH/COQ6 family.</text>
</comment>